<dbReference type="Proteomes" id="UP000184301">
    <property type="component" value="Unassembled WGS sequence"/>
</dbReference>
<dbReference type="GO" id="GO:0006520">
    <property type="term" value="P:amino acid metabolic process"/>
    <property type="evidence" value="ECO:0007669"/>
    <property type="project" value="InterPro"/>
</dbReference>
<sequence>MLSFESDYIQGAHPAILQRLVETNMEVVSGYGKDPYCDSAKEKIRTACECPDADIWFLVGGTQTNQAVISGMLKTYEGVVAAETGHVNVHEAGAIEYSGHKVLGIPQQDGKIAAEDLEQYLRDFYQDGSYDHMVFPGMVYISHPTEYGTLYTEKELQDISAICRSYKIPLFLDGARLGYGLVSHQTDVTLPMIAKYCDVFYIGGTKVGALCGEAVVFTKNNAPKHFLTIIKQRGALLAKGRLLGIQFDTLFTDNLYMQISRHAIDMAERLKEIIKENGYKFYLESPTNQQFVILENEQLKKLEEQVAVGFWEKADEDHTVVRFATSWATDCQEIEKLRDLFSSGFVKGGLSSR</sequence>
<evidence type="ECO:0000313" key="5">
    <source>
        <dbReference type="EMBL" id="SHJ86773.1"/>
    </source>
</evidence>
<name>A0A1M6MU35_9FIRM</name>
<gene>
    <name evidence="5" type="ORF">SAMN02745243_01586</name>
</gene>
<dbReference type="EMBL" id="FQZY01000020">
    <property type="protein sequence ID" value="SHJ86773.1"/>
    <property type="molecule type" value="Genomic_DNA"/>
</dbReference>
<dbReference type="InterPro" id="IPR015422">
    <property type="entry name" value="PyrdxlP-dep_Trfase_small"/>
</dbReference>
<protein>
    <submittedName>
        <fullName evidence="5">L-threonine aldolase</fullName>
    </submittedName>
</protein>
<feature type="domain" description="Aromatic amino acid beta-eliminating lyase/threonine aldolase" evidence="4">
    <location>
        <begin position="4"/>
        <end position="294"/>
    </location>
</feature>
<keyword evidence="3" id="KW-0663">Pyridoxal phosphate</keyword>
<dbReference type="PANTHER" id="PTHR48097">
    <property type="entry name" value="L-THREONINE ALDOLASE-RELATED"/>
    <property type="match status" value="1"/>
</dbReference>
<dbReference type="RefSeq" id="WP_073108060.1">
    <property type="nucleotide sequence ID" value="NZ_FQZY01000020.1"/>
</dbReference>
<evidence type="ECO:0000259" key="4">
    <source>
        <dbReference type="Pfam" id="PF01212"/>
    </source>
</evidence>
<dbReference type="InterPro" id="IPR015421">
    <property type="entry name" value="PyrdxlP-dep_Trfase_major"/>
</dbReference>
<keyword evidence="6" id="KW-1185">Reference proteome</keyword>
<organism evidence="5 6">
    <name type="scientific">Hespellia stercorisuis DSM 15480</name>
    <dbReference type="NCBI Taxonomy" id="1121950"/>
    <lineage>
        <taxon>Bacteria</taxon>
        <taxon>Bacillati</taxon>
        <taxon>Bacillota</taxon>
        <taxon>Clostridia</taxon>
        <taxon>Lachnospirales</taxon>
        <taxon>Lachnospiraceae</taxon>
        <taxon>Hespellia</taxon>
    </lineage>
</organism>
<dbReference type="InterPro" id="IPR001597">
    <property type="entry name" value="ArAA_b-elim_lyase/Thr_aldolase"/>
</dbReference>
<evidence type="ECO:0000256" key="1">
    <source>
        <dbReference type="ARBA" id="ARBA00001933"/>
    </source>
</evidence>
<proteinExistence type="inferred from homology"/>
<dbReference type="AlphaFoldDB" id="A0A1M6MU35"/>
<comment type="similarity">
    <text evidence="2">Belongs to the threonine aldolase family.</text>
</comment>
<comment type="cofactor">
    <cofactor evidence="1">
        <name>pyridoxal 5'-phosphate</name>
        <dbReference type="ChEBI" id="CHEBI:597326"/>
    </cofactor>
</comment>
<accession>A0A1M6MU35</accession>
<dbReference type="PANTHER" id="PTHR48097:SF5">
    <property type="entry name" value="LOW SPECIFICITY L-THREONINE ALDOLASE"/>
    <property type="match status" value="1"/>
</dbReference>
<dbReference type="Pfam" id="PF01212">
    <property type="entry name" value="Beta_elim_lyase"/>
    <property type="match status" value="1"/>
</dbReference>
<dbReference type="STRING" id="1121950.SAMN02745243_01586"/>
<dbReference type="InterPro" id="IPR015424">
    <property type="entry name" value="PyrdxlP-dep_Trfase"/>
</dbReference>
<dbReference type="GO" id="GO:0016829">
    <property type="term" value="F:lyase activity"/>
    <property type="evidence" value="ECO:0007669"/>
    <property type="project" value="InterPro"/>
</dbReference>
<dbReference type="OrthoDB" id="9774495at2"/>
<evidence type="ECO:0000313" key="6">
    <source>
        <dbReference type="Proteomes" id="UP000184301"/>
    </source>
</evidence>
<dbReference type="Gene3D" id="3.90.1150.10">
    <property type="entry name" value="Aspartate Aminotransferase, domain 1"/>
    <property type="match status" value="1"/>
</dbReference>
<dbReference type="SUPFAM" id="SSF53383">
    <property type="entry name" value="PLP-dependent transferases"/>
    <property type="match status" value="1"/>
</dbReference>
<evidence type="ECO:0000256" key="3">
    <source>
        <dbReference type="ARBA" id="ARBA00022898"/>
    </source>
</evidence>
<evidence type="ECO:0000256" key="2">
    <source>
        <dbReference type="ARBA" id="ARBA00006966"/>
    </source>
</evidence>
<dbReference type="Gene3D" id="3.40.640.10">
    <property type="entry name" value="Type I PLP-dependent aspartate aminotransferase-like (Major domain)"/>
    <property type="match status" value="1"/>
</dbReference>
<reference evidence="5 6" key="1">
    <citation type="submission" date="2016-11" db="EMBL/GenBank/DDBJ databases">
        <authorList>
            <person name="Jaros S."/>
            <person name="Januszkiewicz K."/>
            <person name="Wedrychowicz H."/>
        </authorList>
    </citation>
    <scope>NUCLEOTIDE SEQUENCE [LARGE SCALE GENOMIC DNA]</scope>
    <source>
        <strain evidence="5 6">DSM 15480</strain>
    </source>
</reference>